<keyword evidence="4" id="KW-0597">Phosphoprotein</keyword>
<dbReference type="Gene3D" id="3.30.450.20">
    <property type="entry name" value="PAS domain"/>
    <property type="match status" value="1"/>
</dbReference>
<keyword evidence="8 10" id="KW-0472">Membrane</keyword>
<feature type="domain" description="Histidine kinase" evidence="11">
    <location>
        <begin position="347"/>
        <end position="563"/>
    </location>
</feature>
<evidence type="ECO:0000313" key="13">
    <source>
        <dbReference type="Proteomes" id="UP000198995"/>
    </source>
</evidence>
<comment type="subcellular location">
    <subcellularLocation>
        <location evidence="2">Membrane</location>
    </subcellularLocation>
</comment>
<keyword evidence="10" id="KW-1133">Transmembrane helix</keyword>
<keyword evidence="7" id="KW-0902">Two-component regulatory system</keyword>
<dbReference type="CDD" id="cd00075">
    <property type="entry name" value="HATPase"/>
    <property type="match status" value="1"/>
</dbReference>
<accession>A0A1G6UWA9</accession>
<dbReference type="SUPFAM" id="SSF47384">
    <property type="entry name" value="Homodimeric domain of signal transducing histidine kinase"/>
    <property type="match status" value="1"/>
</dbReference>
<evidence type="ECO:0000256" key="4">
    <source>
        <dbReference type="ARBA" id="ARBA00022553"/>
    </source>
</evidence>
<dbReference type="PRINTS" id="PR00344">
    <property type="entry name" value="BCTRLSENSOR"/>
</dbReference>
<keyword evidence="6 12" id="KW-0418">Kinase</keyword>
<keyword evidence="10" id="KW-0812">Transmembrane</keyword>
<dbReference type="Pfam" id="PF00512">
    <property type="entry name" value="HisKA"/>
    <property type="match status" value="1"/>
</dbReference>
<dbReference type="Gene3D" id="3.30.565.10">
    <property type="entry name" value="Histidine kinase-like ATPase, C-terminal domain"/>
    <property type="match status" value="1"/>
</dbReference>
<dbReference type="InterPro" id="IPR004358">
    <property type="entry name" value="Sig_transdc_His_kin-like_C"/>
</dbReference>
<evidence type="ECO:0000256" key="8">
    <source>
        <dbReference type="ARBA" id="ARBA00023136"/>
    </source>
</evidence>
<dbReference type="GO" id="GO:0005886">
    <property type="term" value="C:plasma membrane"/>
    <property type="evidence" value="ECO:0007669"/>
    <property type="project" value="TreeGrafter"/>
</dbReference>
<dbReference type="SMART" id="SM00387">
    <property type="entry name" value="HATPase_c"/>
    <property type="match status" value="1"/>
</dbReference>
<dbReference type="PANTHER" id="PTHR45453:SF1">
    <property type="entry name" value="PHOSPHATE REGULON SENSOR PROTEIN PHOR"/>
    <property type="match status" value="1"/>
</dbReference>
<dbReference type="GO" id="GO:0000155">
    <property type="term" value="F:phosphorelay sensor kinase activity"/>
    <property type="evidence" value="ECO:0007669"/>
    <property type="project" value="InterPro"/>
</dbReference>
<keyword evidence="9" id="KW-0175">Coiled coil</keyword>
<dbReference type="Gene3D" id="1.10.287.130">
    <property type="match status" value="1"/>
</dbReference>
<dbReference type="AlphaFoldDB" id="A0A1G6UWA9"/>
<protein>
    <recommendedName>
        <fullName evidence="3">histidine kinase</fullName>
        <ecNumber evidence="3">2.7.13.3</ecNumber>
    </recommendedName>
</protein>
<dbReference type="InterPro" id="IPR036097">
    <property type="entry name" value="HisK_dim/P_sf"/>
</dbReference>
<evidence type="ECO:0000256" key="2">
    <source>
        <dbReference type="ARBA" id="ARBA00004370"/>
    </source>
</evidence>
<dbReference type="FunFam" id="1.10.287.130:FF:000001">
    <property type="entry name" value="Two-component sensor histidine kinase"/>
    <property type="match status" value="1"/>
</dbReference>
<feature type="coiled-coil region" evidence="9">
    <location>
        <begin position="208"/>
        <end position="242"/>
    </location>
</feature>
<dbReference type="SMART" id="SM00388">
    <property type="entry name" value="HisKA"/>
    <property type="match status" value="1"/>
</dbReference>
<keyword evidence="5" id="KW-0808">Transferase</keyword>
<feature type="transmembrane region" description="Helical" evidence="10">
    <location>
        <begin position="151"/>
        <end position="173"/>
    </location>
</feature>
<dbReference type="InterPro" id="IPR050351">
    <property type="entry name" value="BphY/WalK/GraS-like"/>
</dbReference>
<evidence type="ECO:0000256" key="5">
    <source>
        <dbReference type="ARBA" id="ARBA00022679"/>
    </source>
</evidence>
<dbReference type="Proteomes" id="UP000198995">
    <property type="component" value="Unassembled WGS sequence"/>
</dbReference>
<evidence type="ECO:0000256" key="7">
    <source>
        <dbReference type="ARBA" id="ARBA00023012"/>
    </source>
</evidence>
<evidence type="ECO:0000256" key="3">
    <source>
        <dbReference type="ARBA" id="ARBA00012438"/>
    </source>
</evidence>
<evidence type="ECO:0000256" key="9">
    <source>
        <dbReference type="SAM" id="Coils"/>
    </source>
</evidence>
<organism evidence="12 13">
    <name type="scientific">Peptococcus niger</name>
    <dbReference type="NCBI Taxonomy" id="2741"/>
    <lineage>
        <taxon>Bacteria</taxon>
        <taxon>Bacillati</taxon>
        <taxon>Bacillota</taxon>
        <taxon>Clostridia</taxon>
        <taxon>Eubacteriales</taxon>
        <taxon>Peptococcaceae</taxon>
        <taxon>Peptococcus</taxon>
    </lineage>
</organism>
<dbReference type="OrthoDB" id="112712at2"/>
<dbReference type="EMBL" id="FNAF01000003">
    <property type="protein sequence ID" value="SDD45660.1"/>
    <property type="molecule type" value="Genomic_DNA"/>
</dbReference>
<dbReference type="SUPFAM" id="SSF55874">
    <property type="entry name" value="ATPase domain of HSP90 chaperone/DNA topoisomerase II/histidine kinase"/>
    <property type="match status" value="1"/>
</dbReference>
<dbReference type="EC" id="2.7.13.3" evidence="3"/>
<dbReference type="GO" id="GO:0004721">
    <property type="term" value="F:phosphoprotein phosphatase activity"/>
    <property type="evidence" value="ECO:0007669"/>
    <property type="project" value="TreeGrafter"/>
</dbReference>
<feature type="transmembrane region" description="Helical" evidence="10">
    <location>
        <begin position="9"/>
        <end position="31"/>
    </location>
</feature>
<dbReference type="Pfam" id="PF02518">
    <property type="entry name" value="HATPase_c"/>
    <property type="match status" value="1"/>
</dbReference>
<keyword evidence="13" id="KW-1185">Reference proteome</keyword>
<dbReference type="InterPro" id="IPR036890">
    <property type="entry name" value="HATPase_C_sf"/>
</dbReference>
<proteinExistence type="predicted"/>
<evidence type="ECO:0000256" key="1">
    <source>
        <dbReference type="ARBA" id="ARBA00000085"/>
    </source>
</evidence>
<comment type="catalytic activity">
    <reaction evidence="1">
        <text>ATP + protein L-histidine = ADP + protein N-phospho-L-histidine.</text>
        <dbReference type="EC" id="2.7.13.3"/>
    </reaction>
</comment>
<gene>
    <name evidence="12" type="ORF">SAMN04489866_103161</name>
</gene>
<dbReference type="CDD" id="cd00082">
    <property type="entry name" value="HisKA"/>
    <property type="match status" value="1"/>
</dbReference>
<name>A0A1G6UWA9_PEPNI</name>
<dbReference type="InterPro" id="IPR003594">
    <property type="entry name" value="HATPase_dom"/>
</dbReference>
<sequence length="571" mass="63320">MKKRLFKTICLVILITLIVNTGISLVGYYTFYERQHSDALMNETLALAQGVAGREDKISYLASFEPVRQEGLRITLVDGDGRVLYDNQSDAASMANHKNRPEIAAALTLGKASDQRVSKTIGVSTHYFAARIPGTDQVLRLARDTSTMFGIFLRMLPGVLVIVLGLFLISLLASKRLTAWFLAPIEEAADDLTEGQLPESYEELEPFFREIINQRETIEDHLQTLRDERRTINDIIENMEEGLVLLDKDHQVLAVNGSAMNFFTPYVMPRVGEHMIALSRQPELLEAVEMAETGHSSSNLLQHGPSIGRFFVNPVYRDEEIVGAIILVLDVTEQVSAQRAREEFSANVSHELKTPLTSISGFAEMLANDMVKNEEDRRHFAQHIYTEAGRLLELIDHIMRLSAIEQGELDGDTRVPLQDVIDQVMDRFQPVADKAGVRLSAIDTGAAVYGNAVLLTDMLGNLVDNAIKYNIPGGYVHISVMEEEEEVLISVSDNGAGIPKDMQSRLFERFYRVDTSHSSKTAAGSGLGLSIVKHIVQRHHGSIDVDSAPGRGTTITVHFLSADALGVHEDR</sequence>
<dbReference type="PROSITE" id="PS50109">
    <property type="entry name" value="HIS_KIN"/>
    <property type="match status" value="1"/>
</dbReference>
<dbReference type="STRING" id="2741.SAMN04489866_103161"/>
<dbReference type="FunFam" id="3.30.565.10:FF:000006">
    <property type="entry name" value="Sensor histidine kinase WalK"/>
    <property type="match status" value="1"/>
</dbReference>
<dbReference type="InterPro" id="IPR003661">
    <property type="entry name" value="HisK_dim/P_dom"/>
</dbReference>
<evidence type="ECO:0000259" key="11">
    <source>
        <dbReference type="PROSITE" id="PS50109"/>
    </source>
</evidence>
<dbReference type="RefSeq" id="WP_091791418.1">
    <property type="nucleotide sequence ID" value="NZ_FNAF01000003.1"/>
</dbReference>
<evidence type="ECO:0000313" key="12">
    <source>
        <dbReference type="EMBL" id="SDD45660.1"/>
    </source>
</evidence>
<evidence type="ECO:0000256" key="10">
    <source>
        <dbReference type="SAM" id="Phobius"/>
    </source>
</evidence>
<dbReference type="PANTHER" id="PTHR45453">
    <property type="entry name" value="PHOSPHATE REGULON SENSOR PROTEIN PHOR"/>
    <property type="match status" value="1"/>
</dbReference>
<dbReference type="GO" id="GO:0016036">
    <property type="term" value="P:cellular response to phosphate starvation"/>
    <property type="evidence" value="ECO:0007669"/>
    <property type="project" value="TreeGrafter"/>
</dbReference>
<reference evidence="12 13" key="1">
    <citation type="submission" date="2016-10" db="EMBL/GenBank/DDBJ databases">
        <authorList>
            <person name="de Groot N.N."/>
        </authorList>
    </citation>
    <scope>NUCLEOTIDE SEQUENCE [LARGE SCALE GENOMIC DNA]</scope>
    <source>
        <strain evidence="12 13">DSM 20475</strain>
    </source>
</reference>
<dbReference type="InterPro" id="IPR005467">
    <property type="entry name" value="His_kinase_dom"/>
</dbReference>
<evidence type="ECO:0000256" key="6">
    <source>
        <dbReference type="ARBA" id="ARBA00022777"/>
    </source>
</evidence>